<keyword evidence="2" id="KW-1185">Reference proteome</keyword>
<reference evidence="1 2" key="1">
    <citation type="journal article" date="2005" name="Nucleic Acids Res.">
        <title>Genomic blueprint of Hahella chejuensis, a marine microbe producing an algicidal agent.</title>
        <authorList>
            <person name="Jeong H."/>
            <person name="Yim J.H."/>
            <person name="Lee C."/>
            <person name="Choi S.-H."/>
            <person name="Park Y.K."/>
            <person name="Yoon S.H."/>
            <person name="Hur C.-G."/>
            <person name="Kang H.-Y."/>
            <person name="Kim D."/>
            <person name="Lee H.H."/>
            <person name="Park K.H."/>
            <person name="Park S.-H."/>
            <person name="Park H.-S."/>
            <person name="Lee H.K."/>
            <person name="Oh T.K."/>
            <person name="Kim J.F."/>
        </authorList>
    </citation>
    <scope>NUCLEOTIDE SEQUENCE [LARGE SCALE GENOMIC DNA]</scope>
    <source>
        <strain evidence="1 2">KCTC 2396</strain>
    </source>
</reference>
<evidence type="ECO:0000313" key="1">
    <source>
        <dbReference type="EMBL" id="ABC32156.1"/>
    </source>
</evidence>
<protein>
    <submittedName>
        <fullName evidence="1">Uncharacterized protein</fullName>
    </submittedName>
</protein>
<dbReference type="HOGENOM" id="CLU_3200500_0_0_6"/>
<accession>Q2SB18</accession>
<evidence type="ECO:0000313" key="2">
    <source>
        <dbReference type="Proteomes" id="UP000000238"/>
    </source>
</evidence>
<dbReference type="KEGG" id="hch:HCH_05493"/>
<name>Q2SB18_HAHCH</name>
<sequence length="45" mass="5106">MLTCQYHCHINNKMLPFTVIVGGTGSWLLMKHCAKLIEQESNEVS</sequence>
<proteinExistence type="predicted"/>
<gene>
    <name evidence="1" type="ordered locus">HCH_05493</name>
</gene>
<dbReference type="EMBL" id="CP000155">
    <property type="protein sequence ID" value="ABC32156.1"/>
    <property type="molecule type" value="Genomic_DNA"/>
</dbReference>
<organism evidence="1 2">
    <name type="scientific">Hahella chejuensis (strain KCTC 2396)</name>
    <dbReference type="NCBI Taxonomy" id="349521"/>
    <lineage>
        <taxon>Bacteria</taxon>
        <taxon>Pseudomonadati</taxon>
        <taxon>Pseudomonadota</taxon>
        <taxon>Gammaproteobacteria</taxon>
        <taxon>Oceanospirillales</taxon>
        <taxon>Hahellaceae</taxon>
        <taxon>Hahella</taxon>
    </lineage>
</organism>
<dbReference type="AlphaFoldDB" id="Q2SB18"/>
<dbReference type="Proteomes" id="UP000000238">
    <property type="component" value="Chromosome"/>
</dbReference>
<dbReference type="STRING" id="349521.HCH_05493"/>